<evidence type="ECO:0000313" key="3">
    <source>
        <dbReference type="EMBL" id="RVW68877.1"/>
    </source>
</evidence>
<dbReference type="Pfam" id="PF13976">
    <property type="entry name" value="gag_pre-integrs"/>
    <property type="match status" value="1"/>
</dbReference>
<dbReference type="Proteomes" id="UP000288805">
    <property type="component" value="Unassembled WGS sequence"/>
</dbReference>
<protein>
    <recommendedName>
        <fullName evidence="2">GAG-pre-integrase domain-containing protein</fullName>
    </recommendedName>
</protein>
<feature type="region of interest" description="Disordered" evidence="1">
    <location>
        <begin position="57"/>
        <end position="108"/>
    </location>
</feature>
<feature type="domain" description="GAG-pre-integrase" evidence="2">
    <location>
        <begin position="191"/>
        <end position="231"/>
    </location>
</feature>
<dbReference type="InterPro" id="IPR025724">
    <property type="entry name" value="GAG-pre-integrase_dom"/>
</dbReference>
<proteinExistence type="predicted"/>
<dbReference type="InterPro" id="IPR039537">
    <property type="entry name" value="Retrotran_Ty1/copia-like"/>
</dbReference>
<gene>
    <name evidence="3" type="ORF">CK203_064660</name>
</gene>
<reference evidence="3 4" key="1">
    <citation type="journal article" date="2018" name="PLoS Genet.">
        <title>Population sequencing reveals clonal diversity and ancestral inbreeding in the grapevine cultivar Chardonnay.</title>
        <authorList>
            <person name="Roach M.J."/>
            <person name="Johnson D.L."/>
            <person name="Bohlmann J."/>
            <person name="van Vuuren H.J."/>
            <person name="Jones S.J."/>
            <person name="Pretorius I.S."/>
            <person name="Schmidt S.A."/>
            <person name="Borneman A.R."/>
        </authorList>
    </citation>
    <scope>NUCLEOTIDE SEQUENCE [LARGE SCALE GENOMIC DNA]</scope>
    <source>
        <strain evidence="4">cv. Chardonnay</strain>
        <tissue evidence="3">Leaf</tissue>
    </source>
</reference>
<accession>A0A438G9J1</accession>
<organism evidence="3 4">
    <name type="scientific">Vitis vinifera</name>
    <name type="common">Grape</name>
    <dbReference type="NCBI Taxonomy" id="29760"/>
    <lineage>
        <taxon>Eukaryota</taxon>
        <taxon>Viridiplantae</taxon>
        <taxon>Streptophyta</taxon>
        <taxon>Embryophyta</taxon>
        <taxon>Tracheophyta</taxon>
        <taxon>Spermatophyta</taxon>
        <taxon>Magnoliopsida</taxon>
        <taxon>eudicotyledons</taxon>
        <taxon>Gunneridae</taxon>
        <taxon>Pentapetalae</taxon>
        <taxon>rosids</taxon>
        <taxon>Vitales</taxon>
        <taxon>Vitaceae</taxon>
        <taxon>Viteae</taxon>
        <taxon>Vitis</taxon>
    </lineage>
</organism>
<comment type="caution">
    <text evidence="3">The sequence shown here is derived from an EMBL/GenBank/DDBJ whole genome shotgun (WGS) entry which is preliminary data.</text>
</comment>
<evidence type="ECO:0000313" key="4">
    <source>
        <dbReference type="Proteomes" id="UP000288805"/>
    </source>
</evidence>
<dbReference type="PANTHER" id="PTHR42648:SF18">
    <property type="entry name" value="RETROTRANSPOSON, UNCLASSIFIED-LIKE PROTEIN"/>
    <property type="match status" value="1"/>
</dbReference>
<evidence type="ECO:0000256" key="1">
    <source>
        <dbReference type="SAM" id="MobiDB-lite"/>
    </source>
</evidence>
<feature type="compositionally biased region" description="Basic and acidic residues" evidence="1">
    <location>
        <begin position="80"/>
        <end position="97"/>
    </location>
</feature>
<dbReference type="AlphaFoldDB" id="A0A438G9J1"/>
<sequence>MEDVTIVEKILCSLTPKFDYVVCSIEELKDIDAFSLDELQSSLLVYEQKMNQSTTIEEKALKASTSTHFSNSRGRGRGRGRGDEGKRDGSKHFKANDDQFQGKGRGRDQHFEKSKVECFRCHKFGHYDLNVMPSCQMTKKSEKIDFAVEKNESETLLMAYHVNEELQSNVWHVDIGCSNHMCGRSFMALAFRYGHLNFVGLKTLQQKDKVTSLPQITIPSQVCEECVVSKQHRSQFPQGKSWRAKSVLELIHSDICGPINPSSNGAAYTPQQNGVSERKNRTILNGEKLAGKRKNSKMFLA</sequence>
<dbReference type="PANTHER" id="PTHR42648">
    <property type="entry name" value="TRANSPOSASE, PUTATIVE-RELATED"/>
    <property type="match status" value="1"/>
</dbReference>
<name>A0A438G9J1_VITVI</name>
<feature type="compositionally biased region" description="Polar residues" evidence="1">
    <location>
        <begin position="63"/>
        <end position="72"/>
    </location>
</feature>
<evidence type="ECO:0000259" key="2">
    <source>
        <dbReference type="Pfam" id="PF13976"/>
    </source>
</evidence>
<dbReference type="EMBL" id="QGNW01000516">
    <property type="protein sequence ID" value="RVW68877.1"/>
    <property type="molecule type" value="Genomic_DNA"/>
</dbReference>